<evidence type="ECO:0000256" key="4">
    <source>
        <dbReference type="SAM" id="Phobius"/>
    </source>
</evidence>
<dbReference type="PANTHER" id="PTHR46652:SF3">
    <property type="entry name" value="LEUCINE-RICH REPEAT-CONTAINING PROTEIN 9"/>
    <property type="match status" value="1"/>
</dbReference>
<dbReference type="Pfam" id="PF13855">
    <property type="entry name" value="LRR_8"/>
    <property type="match status" value="1"/>
</dbReference>
<dbReference type="InterPro" id="IPR032675">
    <property type="entry name" value="LRR_dom_sf"/>
</dbReference>
<keyword evidence="2" id="KW-0677">Repeat</keyword>
<dbReference type="SUPFAM" id="SSF52058">
    <property type="entry name" value="L domain-like"/>
    <property type="match status" value="1"/>
</dbReference>
<keyword evidence="4" id="KW-0812">Transmembrane</keyword>
<dbReference type="EMBL" id="JAROKS010000020">
    <property type="protein sequence ID" value="KAK1791307.1"/>
    <property type="molecule type" value="Genomic_DNA"/>
</dbReference>
<reference evidence="7" key="1">
    <citation type="submission" date="2023-03" db="EMBL/GenBank/DDBJ databases">
        <title>Electrophorus voltai genome.</title>
        <authorList>
            <person name="Bian C."/>
        </authorList>
    </citation>
    <scope>NUCLEOTIDE SEQUENCE</scope>
    <source>
        <strain evidence="7">CB-2022</strain>
        <tissue evidence="7">Muscle</tissue>
    </source>
</reference>
<sequence>MFFSGFPRMVGLSLFPSLSTLTVVGQCIRHIQGLEHCPLLKELWVVECHINEISGLEKCTQLQKLFLYDNKISEITGLDHLTNLQILWLNSNQISEIKGLSSLENLRELNLTDNLIKTIGDSLDQNNKLQILNLSGNKIISFKELTRLACLSGLRELGLKDPLCQPNPVCLLCNYVTHVLYHMPALQRLDSYDVSSKLIKEAAESTVMKKMMYYNMRVRWAQRQFDDSKARLLQHRTVQLKLPEERIRTLSYTLKNLERELSEVGRKSTRLWEEDLTVELRDAGDPLPNLVDLGYEQKVQHKLVSVRESIKIWEQRLEQVEESFQQDIKLASDRKELLIHFLVMELETVGNIRFEEGNPSDVCTTTHYHKFHHHHHHHYSILIATMINTTIATTSIISITTITTTTNTTSSIILTTIIAYTNNPIITTTTTTTPISITTISIIIITNNTFTPNSVTTITVTITTITTTITKIIITITTITLHYHQTTTLQPSHYVTAITITVISVTITITITTIIMYHWKHCEDSRSVCPSPGLFKSCYDLLLFRFCVWDYKPYNITGIKINRIMRIHNCALRLRFEDKLHSLLDRDESPLLSQNYKRWLEYLFYVPDPEQSTENNESLQILEEGFRSAENYEAVGRDRAVPLTNSVSVCEQLRIRHAQRQAAEQSVKPPDPLPFRHGQLIVSKVFLGPSVPVKDGVPVDPDLYPKVHSVYQKASGKQLTTTQQQPDRETLFSTEQQASCDCSQQQTLWYVFDHELVLPEYLIDFEYITEVTPQASCPYTPSSAAPVPVDPAPVPPLSCYEQTQDEMTLALEPVLVPRLKMLALDELSILATARANVLSQITVLNLHGNSLTKLKEISCLTALRHLTISFNELTHLDDISHLPSLESVDASFNRVATLEGVRSLGRLRHLDLRWNQLTRARDDAAVLRKHAPCLLHLDTRHNPWSRHDSVRMVLLGRLKTLTHLDGVLVTEEESTAALEMSTTSKINQACLLAHSRITVERPRCLSLLSVAQLLTNLKPSPWTHTELEPGWAAKITALNVDGQHLSRITNLDKLVSLRWASFNDNDLTCIEGLEHCPLLEELSLNNNKISSLDGLYKLQHLVRLNINCNQLQSLDGSVLDCLPNLHFLSAESNCISSLHGVQRSRSLFELYAGNNDISTSRDIYHLKALSSLIILDLLGNPLVKKLENYRAYVVFHLPSLKALDGVAVELAESENAKDLFGGRLIPDMVAEKLGHSNFRDIVNLELTACSIRMVDLAPADLFGNLRCINLEHNNLTSFSGLVYLPSVKALCLNYNHIESILPRQKAQTHLSSRQVLYQKVHSSGYGQQNHSKNSREGVSGDSLEPLMASLEELHLCHNSISSLGELQLSRLTNLKALFLQGNEISQVEGLEGLRHLRQLVLDRNRIKILSEGSLSRQESLLELHLAENRLRDLSHLGPLTQLRRLFLDMNKLQDTAELDKLEDLPSLIELSVVGNPMARRSLHRPAVVVRLPRLQVLDGITITLEEQTRSELMYNEGQYLSPPVVGADVLTLPGLLPLCRALPGRGTCLTSGLQHLLGHEIITTPLMEEPHHNSKYKKRAGGTHVHSAQSDGSYRQRGASSFHTTGLQPSRHRVYTAYTNTDPET</sequence>
<evidence type="ECO:0000313" key="7">
    <source>
        <dbReference type="EMBL" id="KAK1791307.1"/>
    </source>
</evidence>
<feature type="compositionally biased region" description="Polar residues" evidence="3">
    <location>
        <begin position="1586"/>
        <end position="1608"/>
    </location>
</feature>
<feature type="non-terminal residue" evidence="7">
    <location>
        <position position="1"/>
    </location>
</feature>
<dbReference type="SMART" id="SM00365">
    <property type="entry name" value="LRR_SD22"/>
    <property type="match status" value="14"/>
</dbReference>
<keyword evidence="4" id="KW-1133">Transmembrane helix</keyword>
<feature type="signal peptide" evidence="5">
    <location>
        <begin position="1"/>
        <end position="25"/>
    </location>
</feature>
<name>A0AAD8Z1M6_9TELE</name>
<feature type="transmembrane region" description="Helical" evidence="4">
    <location>
        <begin position="458"/>
        <end position="483"/>
    </location>
</feature>
<dbReference type="InterPro" id="IPR001611">
    <property type="entry name" value="Leu-rich_rpt"/>
</dbReference>
<evidence type="ECO:0000256" key="5">
    <source>
        <dbReference type="SAM" id="SignalP"/>
    </source>
</evidence>
<dbReference type="InterPro" id="IPR025875">
    <property type="entry name" value="Leu-rich_rpt_4"/>
</dbReference>
<comment type="caution">
    <text evidence="7">The sequence shown here is derived from an EMBL/GenBank/DDBJ whole genome shotgun (WGS) entry which is preliminary data.</text>
</comment>
<dbReference type="InterPro" id="IPR003603">
    <property type="entry name" value="U2A'_phosphoprotein32A_C"/>
</dbReference>
<evidence type="ECO:0000256" key="2">
    <source>
        <dbReference type="ARBA" id="ARBA00022737"/>
    </source>
</evidence>
<feature type="domain" description="U2A'/phosphoprotein 32 family A C-terminal" evidence="6">
    <location>
        <begin position="1186"/>
        <end position="1204"/>
    </location>
</feature>
<evidence type="ECO:0000256" key="3">
    <source>
        <dbReference type="SAM" id="MobiDB-lite"/>
    </source>
</evidence>
<protein>
    <recommendedName>
        <fullName evidence="6">U2A'/phosphoprotein 32 family A C-terminal domain-containing protein</fullName>
    </recommendedName>
</protein>
<keyword evidence="4" id="KW-0472">Membrane</keyword>
<dbReference type="SUPFAM" id="SSF52075">
    <property type="entry name" value="Outer arm dynein light chain 1"/>
    <property type="match status" value="2"/>
</dbReference>
<feature type="chain" id="PRO_5041903527" description="U2A'/phosphoprotein 32 family A C-terminal domain-containing protein" evidence="5">
    <location>
        <begin position="26"/>
        <end position="1625"/>
    </location>
</feature>
<evidence type="ECO:0000256" key="1">
    <source>
        <dbReference type="ARBA" id="ARBA00022614"/>
    </source>
</evidence>
<dbReference type="SMART" id="SM00364">
    <property type="entry name" value="LRR_BAC"/>
    <property type="match status" value="7"/>
</dbReference>
<dbReference type="InterPro" id="IPR003591">
    <property type="entry name" value="Leu-rich_rpt_typical-subtyp"/>
</dbReference>
<dbReference type="Proteomes" id="UP001239994">
    <property type="component" value="Unassembled WGS sequence"/>
</dbReference>
<organism evidence="7 8">
    <name type="scientific">Electrophorus voltai</name>
    <dbReference type="NCBI Taxonomy" id="2609070"/>
    <lineage>
        <taxon>Eukaryota</taxon>
        <taxon>Metazoa</taxon>
        <taxon>Chordata</taxon>
        <taxon>Craniata</taxon>
        <taxon>Vertebrata</taxon>
        <taxon>Euteleostomi</taxon>
        <taxon>Actinopterygii</taxon>
        <taxon>Neopterygii</taxon>
        <taxon>Teleostei</taxon>
        <taxon>Ostariophysi</taxon>
        <taxon>Gymnotiformes</taxon>
        <taxon>Gymnotoidei</taxon>
        <taxon>Gymnotidae</taxon>
        <taxon>Electrophorus</taxon>
    </lineage>
</organism>
<feature type="domain" description="U2A'/phosphoprotein 32 family A C-terminal" evidence="6">
    <location>
        <begin position="1480"/>
        <end position="1498"/>
    </location>
</feature>
<accession>A0AAD8Z1M6</accession>
<gene>
    <name evidence="7" type="ORF">P4O66_013319</name>
</gene>
<keyword evidence="5" id="KW-0732">Signal</keyword>
<dbReference type="SMART" id="SM00369">
    <property type="entry name" value="LRR_TYP"/>
    <property type="match status" value="12"/>
</dbReference>
<dbReference type="InterPro" id="IPR050836">
    <property type="entry name" value="SDS22/Internalin_LRR"/>
</dbReference>
<dbReference type="SMART" id="SM00446">
    <property type="entry name" value="LRRcap"/>
    <property type="match status" value="3"/>
</dbReference>
<evidence type="ECO:0000259" key="6">
    <source>
        <dbReference type="SMART" id="SM00446"/>
    </source>
</evidence>
<feature type="region of interest" description="Disordered" evidence="3">
    <location>
        <begin position="1573"/>
        <end position="1625"/>
    </location>
</feature>
<keyword evidence="1" id="KW-0433">Leucine-rich repeat</keyword>
<feature type="transmembrane region" description="Helical" evidence="4">
    <location>
        <begin position="495"/>
        <end position="519"/>
    </location>
</feature>
<dbReference type="Pfam" id="PF12799">
    <property type="entry name" value="LRR_4"/>
    <property type="match status" value="2"/>
</dbReference>
<dbReference type="Gene3D" id="3.80.10.10">
    <property type="entry name" value="Ribonuclease Inhibitor"/>
    <property type="match status" value="7"/>
</dbReference>
<proteinExistence type="predicted"/>
<feature type="domain" description="U2A'/phosphoprotein 32 family A C-terminal" evidence="6">
    <location>
        <begin position="172"/>
        <end position="190"/>
    </location>
</feature>
<dbReference type="PANTHER" id="PTHR46652">
    <property type="entry name" value="LEUCINE-RICH REPEAT AND IQ DOMAIN-CONTAINING PROTEIN 1-RELATED"/>
    <property type="match status" value="1"/>
</dbReference>
<keyword evidence="8" id="KW-1185">Reference proteome</keyword>
<evidence type="ECO:0000313" key="8">
    <source>
        <dbReference type="Proteomes" id="UP001239994"/>
    </source>
</evidence>
<dbReference type="PROSITE" id="PS51450">
    <property type="entry name" value="LRR"/>
    <property type="match status" value="11"/>
</dbReference>